<sequence>MDACREHARAAALDWLQVDTALAGSIGSFFKRWNPYKGASWNAVGGTNVNFVLDGERFSGLTDFYRHIGEVVNGPGGYFGGNLDALADCLSGGFGTPAPDEQGFQFVWLNSEIARTRLGYPETVHQLRARLTTCHSSNIPAVRADLEEAMHRRGPTVFDSIVEIFEKRKVPLLLK</sequence>
<protein>
    <submittedName>
        <fullName evidence="3">Barnase inhibitor</fullName>
    </submittedName>
</protein>
<dbReference type="Proteomes" id="UP000294194">
    <property type="component" value="Unassembled WGS sequence"/>
</dbReference>
<dbReference type="InterPro" id="IPR000468">
    <property type="entry name" value="Barstar"/>
</dbReference>
<gene>
    <name evidence="3" type="ORF">EYE40_07270</name>
</gene>
<keyword evidence="4" id="KW-1185">Reference proteome</keyword>
<dbReference type="Pfam" id="PF01337">
    <property type="entry name" value="Barstar"/>
    <property type="match status" value="1"/>
</dbReference>
<organism evidence="3 4">
    <name type="scientific">Glaciihabitans arcticus</name>
    <dbReference type="NCBI Taxonomy" id="2668039"/>
    <lineage>
        <taxon>Bacteria</taxon>
        <taxon>Bacillati</taxon>
        <taxon>Actinomycetota</taxon>
        <taxon>Actinomycetes</taxon>
        <taxon>Micrococcales</taxon>
        <taxon>Microbacteriaceae</taxon>
        <taxon>Glaciihabitans</taxon>
    </lineage>
</organism>
<name>A0A4Q9GY61_9MICO</name>
<dbReference type="EMBL" id="SISG01000001">
    <property type="protein sequence ID" value="TBN58568.1"/>
    <property type="molecule type" value="Genomic_DNA"/>
</dbReference>
<evidence type="ECO:0000313" key="3">
    <source>
        <dbReference type="EMBL" id="TBN58568.1"/>
    </source>
</evidence>
<dbReference type="Gene3D" id="3.30.370.10">
    <property type="entry name" value="Barstar-like"/>
    <property type="match status" value="1"/>
</dbReference>
<evidence type="ECO:0000256" key="1">
    <source>
        <dbReference type="ARBA" id="ARBA00006845"/>
    </source>
</evidence>
<evidence type="ECO:0000259" key="2">
    <source>
        <dbReference type="Pfam" id="PF01337"/>
    </source>
</evidence>
<reference evidence="4" key="1">
    <citation type="submission" date="2019-02" db="EMBL/GenBank/DDBJ databases">
        <title>Glaciihabitans arcticus sp. nov., a psychrotolerant bacterium isolated from polar soil.</title>
        <authorList>
            <person name="Dahal R.H."/>
        </authorList>
    </citation>
    <scope>NUCLEOTIDE SEQUENCE [LARGE SCALE GENOMIC DNA]</scope>
    <source>
        <strain evidence="4">RP-3-7</strain>
    </source>
</reference>
<comment type="similarity">
    <text evidence="1">Belongs to the barstar family.</text>
</comment>
<feature type="domain" description="Barstar (barnase inhibitor)" evidence="2">
    <location>
        <begin position="51"/>
        <end position="119"/>
    </location>
</feature>
<comment type="caution">
    <text evidence="3">The sequence shown here is derived from an EMBL/GenBank/DDBJ whole genome shotgun (WGS) entry which is preliminary data.</text>
</comment>
<dbReference type="AlphaFoldDB" id="A0A4Q9GY61"/>
<evidence type="ECO:0000313" key="4">
    <source>
        <dbReference type="Proteomes" id="UP000294194"/>
    </source>
</evidence>
<dbReference type="SUPFAM" id="SSF52038">
    <property type="entry name" value="Barstar-related"/>
    <property type="match status" value="1"/>
</dbReference>
<dbReference type="InterPro" id="IPR035905">
    <property type="entry name" value="Barstar-like_sf"/>
</dbReference>
<accession>A0A4Q9GY61</accession>
<proteinExistence type="inferred from homology"/>